<dbReference type="InterPro" id="IPR002081">
    <property type="entry name" value="Cryptochrome/DNA_photolyase_1"/>
</dbReference>
<organism evidence="6 7">
    <name type="scientific">Rubrimonas cliftonensis</name>
    <dbReference type="NCBI Taxonomy" id="89524"/>
    <lineage>
        <taxon>Bacteria</taxon>
        <taxon>Pseudomonadati</taxon>
        <taxon>Pseudomonadota</taxon>
        <taxon>Alphaproteobacteria</taxon>
        <taxon>Rhodobacterales</taxon>
        <taxon>Paracoccaceae</taxon>
        <taxon>Rubrimonas</taxon>
    </lineage>
</organism>
<feature type="binding site" evidence="3">
    <location>
        <position position="94"/>
    </location>
    <ligand>
        <name>FAD</name>
        <dbReference type="ChEBI" id="CHEBI:57692"/>
    </ligand>
</feature>
<evidence type="ECO:0000256" key="1">
    <source>
        <dbReference type="ARBA" id="ARBA00022630"/>
    </source>
</evidence>
<dbReference type="InterPro" id="IPR005101">
    <property type="entry name" value="Cryptochr/Photolyase_FAD-bd"/>
</dbReference>
<dbReference type="SUPFAM" id="SSF48173">
    <property type="entry name" value="Cryptochrome/photolyase FAD-binding domain"/>
    <property type="match status" value="1"/>
</dbReference>
<dbReference type="PANTHER" id="PTHR11455:SF9">
    <property type="entry name" value="CRYPTOCHROME CIRCADIAN CLOCK 5 ISOFORM X1"/>
    <property type="match status" value="1"/>
</dbReference>
<protein>
    <submittedName>
        <fullName evidence="6">Deoxyribodipyrimidine photo-lyase</fullName>
    </submittedName>
</protein>
<dbReference type="PANTHER" id="PTHR11455">
    <property type="entry name" value="CRYPTOCHROME"/>
    <property type="match status" value="1"/>
</dbReference>
<accession>A0A1H3X0M0</accession>
<dbReference type="Pfam" id="PF03441">
    <property type="entry name" value="FAD_binding_7"/>
    <property type="match status" value="1"/>
</dbReference>
<sequence length="431" mass="48018">MNQFSLDLPGVAGDDAATADQRRWPPTRAEGLARLEAFRGRMGRHYARNRNFDWGPDRRDNVSLVSPWLRRRLVTEEEAVRMAVETHGGGADKFVQEVFWRSYWKGWLEMRPSVWRAYVAGRDADRMALRDYPDLAARLAKAEAGETGLECFDAWARELVDTGWLHNHARMWFASIWVFTLELPWRLGADFFLRNLLDGDPASNTLGWRWVAGLHTRGKVYSAEAWNIAKFTSGRFQPDPRDLAPDPAPLHEEPTAPAAPLAPAPRLDPDRPAALLLTEEDLAPEDWRAAHGLDFRGLRAAATLQLSQARSDQPISPAVARFDCGALEDAGERARALGAPLAERLADVAPADLARWARRAGAVQVVTGWAPVGPVRDQLAAARPALREVGAELVMLRRPWDDAVWPHATAGFFKVKEKIPGLVKRLIHGAA</sequence>
<evidence type="ECO:0000256" key="3">
    <source>
        <dbReference type="PIRSR" id="PIRSR602081-1"/>
    </source>
</evidence>
<feature type="binding site" evidence="3">
    <location>
        <position position="46"/>
    </location>
    <ligand>
        <name>FAD</name>
        <dbReference type="ChEBI" id="CHEBI:57692"/>
    </ligand>
</feature>
<keyword evidence="2 3" id="KW-0274">FAD</keyword>
<dbReference type="GO" id="GO:0071949">
    <property type="term" value="F:FAD binding"/>
    <property type="evidence" value="ECO:0007669"/>
    <property type="project" value="TreeGrafter"/>
</dbReference>
<dbReference type="InterPro" id="IPR036134">
    <property type="entry name" value="Crypto/Photolyase_FAD-like_sf"/>
</dbReference>
<dbReference type="RefSeq" id="WP_217632095.1">
    <property type="nucleotide sequence ID" value="NZ_FNQM01000002.1"/>
</dbReference>
<keyword evidence="1 3" id="KW-0285">Flavoprotein</keyword>
<evidence type="ECO:0000256" key="4">
    <source>
        <dbReference type="SAM" id="MobiDB-lite"/>
    </source>
</evidence>
<feature type="region of interest" description="Disordered" evidence="4">
    <location>
        <begin position="237"/>
        <end position="266"/>
    </location>
</feature>
<evidence type="ECO:0000259" key="5">
    <source>
        <dbReference type="Pfam" id="PF03441"/>
    </source>
</evidence>
<dbReference type="Gene3D" id="1.10.579.10">
    <property type="entry name" value="DNA Cyclobutane Dipyrimidine Photolyase, subunit A, domain 3"/>
    <property type="match status" value="1"/>
</dbReference>
<reference evidence="6 7" key="1">
    <citation type="submission" date="2016-10" db="EMBL/GenBank/DDBJ databases">
        <authorList>
            <person name="de Groot N.N."/>
        </authorList>
    </citation>
    <scope>NUCLEOTIDE SEQUENCE [LARGE SCALE GENOMIC DNA]</scope>
    <source>
        <strain evidence="6 7">DSM 15345</strain>
    </source>
</reference>
<evidence type="ECO:0000256" key="2">
    <source>
        <dbReference type="ARBA" id="ARBA00022827"/>
    </source>
</evidence>
<evidence type="ECO:0000313" key="6">
    <source>
        <dbReference type="EMBL" id="SDZ92927.1"/>
    </source>
</evidence>
<feature type="domain" description="Cryptochrome/DNA photolyase FAD-binding" evidence="5">
    <location>
        <begin position="94"/>
        <end position="220"/>
    </location>
</feature>
<evidence type="ECO:0000313" key="7">
    <source>
        <dbReference type="Proteomes" id="UP000198703"/>
    </source>
</evidence>
<dbReference type="Gene3D" id="1.25.40.80">
    <property type="match status" value="1"/>
</dbReference>
<dbReference type="GO" id="GO:0009416">
    <property type="term" value="P:response to light stimulus"/>
    <property type="evidence" value="ECO:0007669"/>
    <property type="project" value="TreeGrafter"/>
</dbReference>
<dbReference type="GO" id="GO:0003904">
    <property type="term" value="F:deoxyribodipyrimidine photo-lyase activity"/>
    <property type="evidence" value="ECO:0007669"/>
    <property type="project" value="TreeGrafter"/>
</dbReference>
<feature type="region of interest" description="Disordered" evidence="4">
    <location>
        <begin position="1"/>
        <end position="22"/>
    </location>
</feature>
<keyword evidence="6" id="KW-0456">Lyase</keyword>
<feature type="binding site" evidence="3">
    <location>
        <begin position="198"/>
        <end position="200"/>
    </location>
    <ligand>
        <name>FAD</name>
        <dbReference type="ChEBI" id="CHEBI:57692"/>
    </ligand>
</feature>
<keyword evidence="7" id="KW-1185">Reference proteome</keyword>
<dbReference type="STRING" id="89524.SAMN05444370_102221"/>
<dbReference type="Proteomes" id="UP000198703">
    <property type="component" value="Unassembled WGS sequence"/>
</dbReference>
<feature type="compositionally biased region" description="Basic and acidic residues" evidence="4">
    <location>
        <begin position="238"/>
        <end position="254"/>
    </location>
</feature>
<feature type="compositionally biased region" description="Low complexity" evidence="4">
    <location>
        <begin position="255"/>
        <end position="265"/>
    </location>
</feature>
<proteinExistence type="predicted"/>
<dbReference type="AlphaFoldDB" id="A0A1H3X0M0"/>
<dbReference type="EMBL" id="FNQM01000002">
    <property type="protein sequence ID" value="SDZ92927.1"/>
    <property type="molecule type" value="Genomic_DNA"/>
</dbReference>
<dbReference type="GO" id="GO:0003677">
    <property type="term" value="F:DNA binding"/>
    <property type="evidence" value="ECO:0007669"/>
    <property type="project" value="TreeGrafter"/>
</dbReference>
<name>A0A1H3X0M0_9RHOB</name>
<comment type="cofactor">
    <cofactor evidence="3">
        <name>FAD</name>
        <dbReference type="ChEBI" id="CHEBI:57692"/>
    </cofactor>
    <text evidence="3">Binds 1 FAD per subunit.</text>
</comment>
<gene>
    <name evidence="6" type="ORF">SAMN05444370_102221</name>
</gene>